<feature type="transmembrane region" description="Helical" evidence="1">
    <location>
        <begin position="125"/>
        <end position="144"/>
    </location>
</feature>
<feature type="transmembrane region" description="Helical" evidence="1">
    <location>
        <begin position="7"/>
        <end position="26"/>
    </location>
</feature>
<dbReference type="EMBL" id="FRAN01000001">
    <property type="protein sequence ID" value="SHK12818.1"/>
    <property type="molecule type" value="Genomic_DNA"/>
</dbReference>
<dbReference type="eggNOG" id="arCOG00271">
    <property type="taxonomic scope" value="Archaea"/>
</dbReference>
<proteinExistence type="predicted"/>
<dbReference type="EMBL" id="AEMG01000006">
    <property type="protein sequence ID" value="EFW92780.1"/>
    <property type="molecule type" value="Genomic_DNA"/>
</dbReference>
<dbReference type="SUPFAM" id="SSF103481">
    <property type="entry name" value="Multidrug resistance efflux transporter EmrE"/>
    <property type="match status" value="2"/>
</dbReference>
<gene>
    <name evidence="4" type="ORF">SAMN05444342_0677</name>
    <name evidence="3" type="ORF">ZOD2009_07919</name>
</gene>
<evidence type="ECO:0000256" key="1">
    <source>
        <dbReference type="SAM" id="Phobius"/>
    </source>
</evidence>
<organism evidence="3 5">
    <name type="scientific">Haladaptatus paucihalophilus DX253</name>
    <dbReference type="NCBI Taxonomy" id="797209"/>
    <lineage>
        <taxon>Archaea</taxon>
        <taxon>Methanobacteriati</taxon>
        <taxon>Methanobacteriota</taxon>
        <taxon>Stenosarchaea group</taxon>
        <taxon>Halobacteria</taxon>
        <taxon>Halobacteriales</taxon>
        <taxon>Haladaptataceae</taxon>
        <taxon>Haladaptatus</taxon>
    </lineage>
</organism>
<feature type="transmembrane region" description="Helical" evidence="1">
    <location>
        <begin position="32"/>
        <end position="55"/>
    </location>
</feature>
<feature type="transmembrane region" description="Helical" evidence="1">
    <location>
        <begin position="67"/>
        <end position="88"/>
    </location>
</feature>
<keyword evidence="1" id="KW-0812">Transmembrane</keyword>
<feature type="domain" description="EamA" evidence="2">
    <location>
        <begin position="5"/>
        <end position="139"/>
    </location>
</feature>
<dbReference type="Pfam" id="PF00892">
    <property type="entry name" value="EamA"/>
    <property type="match status" value="2"/>
</dbReference>
<reference evidence="6" key="2">
    <citation type="submission" date="2016-11" db="EMBL/GenBank/DDBJ databases">
        <authorList>
            <person name="Varghese N."/>
            <person name="Submissions S."/>
        </authorList>
    </citation>
    <scope>NUCLEOTIDE SEQUENCE [LARGE SCALE GENOMIC DNA]</scope>
    <source>
        <strain evidence="6">DX253</strain>
    </source>
</reference>
<dbReference type="RefSeq" id="WP_007978656.1">
    <property type="nucleotide sequence ID" value="NZ_AEMG01000006.1"/>
</dbReference>
<feature type="transmembrane region" description="Helical" evidence="1">
    <location>
        <begin position="150"/>
        <end position="167"/>
    </location>
</feature>
<feature type="transmembrane region" description="Helical" evidence="1">
    <location>
        <begin position="179"/>
        <end position="198"/>
    </location>
</feature>
<name>E7QS11_HALPU</name>
<dbReference type="PANTHER" id="PTHR22911:SF79">
    <property type="entry name" value="MOBA-LIKE NTP TRANSFERASE DOMAIN-CONTAINING PROTEIN"/>
    <property type="match status" value="1"/>
</dbReference>
<feature type="domain" description="EamA" evidence="2">
    <location>
        <begin position="149"/>
        <end position="282"/>
    </location>
</feature>
<dbReference type="GO" id="GO:0016020">
    <property type="term" value="C:membrane"/>
    <property type="evidence" value="ECO:0007669"/>
    <property type="project" value="InterPro"/>
</dbReference>
<dbReference type="Proteomes" id="UP000003751">
    <property type="component" value="Unassembled WGS sequence"/>
</dbReference>
<dbReference type="AlphaFoldDB" id="E7QS11"/>
<feature type="transmembrane region" description="Helical" evidence="1">
    <location>
        <begin position="94"/>
        <end position="116"/>
    </location>
</feature>
<feature type="transmembrane region" description="Helical" evidence="1">
    <location>
        <begin position="210"/>
        <end position="231"/>
    </location>
</feature>
<reference evidence="3 5" key="1">
    <citation type="journal article" date="2014" name="ISME J.">
        <title>Trehalose/2-sulfotrehalose biosynthesis and glycine-betaine uptake are widely spread mechanisms for osmoadaptation in the Halobacteriales.</title>
        <authorList>
            <person name="Youssef N.H."/>
            <person name="Savage-Ashlock K.N."/>
            <person name="McCully A.L."/>
            <person name="Luedtke B."/>
            <person name="Shaw E.I."/>
            <person name="Hoff W.D."/>
            <person name="Elshahed M.S."/>
        </authorList>
    </citation>
    <scope>NUCLEOTIDE SEQUENCE [LARGE SCALE GENOMIC DNA]</scope>
    <source>
        <strain evidence="3 5">DX253</strain>
    </source>
</reference>
<accession>E7QS11</accession>
<dbReference type="STRING" id="797209.GCA_000376445_00263"/>
<evidence type="ECO:0000313" key="3">
    <source>
        <dbReference type="EMBL" id="EFW92780.1"/>
    </source>
</evidence>
<evidence type="ECO:0000313" key="6">
    <source>
        <dbReference type="Proteomes" id="UP000184203"/>
    </source>
</evidence>
<reference evidence="4" key="3">
    <citation type="submission" date="2016-11" db="EMBL/GenBank/DDBJ databases">
        <authorList>
            <person name="Jaros S."/>
            <person name="Januszkiewicz K."/>
            <person name="Wedrychowicz H."/>
        </authorList>
    </citation>
    <scope>NUCLEOTIDE SEQUENCE [LARGE SCALE GENOMIC DNA]</scope>
    <source>
        <strain evidence="4">DX253</strain>
    </source>
</reference>
<dbReference type="Gene3D" id="1.10.3730.20">
    <property type="match status" value="1"/>
</dbReference>
<keyword evidence="6" id="KW-1185">Reference proteome</keyword>
<evidence type="ECO:0000313" key="4">
    <source>
        <dbReference type="EMBL" id="SHK12818.1"/>
    </source>
</evidence>
<evidence type="ECO:0000313" key="5">
    <source>
        <dbReference type="Proteomes" id="UP000003751"/>
    </source>
</evidence>
<dbReference type="PATRIC" id="fig|797209.4.peg.1578"/>
<keyword evidence="1" id="KW-1133">Transmembrane helix</keyword>
<dbReference type="InterPro" id="IPR037185">
    <property type="entry name" value="EmrE-like"/>
</dbReference>
<dbReference type="OrthoDB" id="267946at2157"/>
<dbReference type="PANTHER" id="PTHR22911">
    <property type="entry name" value="ACYL-MALONYL CONDENSING ENZYME-RELATED"/>
    <property type="match status" value="1"/>
</dbReference>
<dbReference type="Proteomes" id="UP000184203">
    <property type="component" value="Unassembled WGS sequence"/>
</dbReference>
<protein>
    <submittedName>
        <fullName evidence="4">EamA domain-containing membrane protein RarD</fullName>
    </submittedName>
</protein>
<sequence length="285" mass="28745">MSDRLGTALVIVSAVGFGTLGILGKLASGAGLSIPTVLFFRFVLATALVWAGLAVRGRLRRFSGRTLLVGLGLGALGYAAMSGLYFWGLSFLTAGLVGILLYTYPVIVVVLSALFLDERITRRTGVALVLALAGVALITGGDPAGADPRGIVVVLAAAVVYASYITASRVALDAVPADLLTAHVLPAAACAYLVYGSATGTLSVPDSGSQWLIVAAIAVLATALPIFTFFAGLGRIGASRASIVSTIEPVVTLLLGAAILAEPVTPVTVLGGASVLAGVLLVQAE</sequence>
<dbReference type="InterPro" id="IPR000620">
    <property type="entry name" value="EamA_dom"/>
</dbReference>
<evidence type="ECO:0000259" key="2">
    <source>
        <dbReference type="Pfam" id="PF00892"/>
    </source>
</evidence>
<keyword evidence="1" id="KW-0472">Membrane</keyword>